<protein>
    <submittedName>
        <fullName evidence="2">Uncharacterized protein</fullName>
    </submittedName>
</protein>
<evidence type="ECO:0000313" key="2">
    <source>
        <dbReference type="EMBL" id="KAK7063685.1"/>
    </source>
</evidence>
<proteinExistence type="predicted"/>
<keyword evidence="1" id="KW-0812">Transmembrane</keyword>
<keyword evidence="1" id="KW-0472">Membrane</keyword>
<name>A0AAW0EFU8_9AGAR</name>
<feature type="transmembrane region" description="Helical" evidence="1">
    <location>
        <begin position="98"/>
        <end position="122"/>
    </location>
</feature>
<accession>A0AAW0EFU8</accession>
<evidence type="ECO:0000256" key="1">
    <source>
        <dbReference type="SAM" id="Phobius"/>
    </source>
</evidence>
<evidence type="ECO:0000313" key="3">
    <source>
        <dbReference type="Proteomes" id="UP001362999"/>
    </source>
</evidence>
<sequence>MKAVGLGSGEDLRVQPRDALSSGLPFTPSSTYVQTISLSTSLSPSFVTSDGQTQTTLVPVTTLVFESLVPYIPSQSAQDAVFPSQSAIYNTHKSSIPIIPIVAVAGGGLTAIIAGVALCLIFHRRRRKASLRWRTVIQAHGPPDLDLELPRDENRVDSRTFSRLTYSAPYVVPQSSVGLASIAAPSTVSIGQQYQTVRVPRR</sequence>
<organism evidence="2 3">
    <name type="scientific">Favolaschia claudopus</name>
    <dbReference type="NCBI Taxonomy" id="2862362"/>
    <lineage>
        <taxon>Eukaryota</taxon>
        <taxon>Fungi</taxon>
        <taxon>Dikarya</taxon>
        <taxon>Basidiomycota</taxon>
        <taxon>Agaricomycotina</taxon>
        <taxon>Agaricomycetes</taxon>
        <taxon>Agaricomycetidae</taxon>
        <taxon>Agaricales</taxon>
        <taxon>Marasmiineae</taxon>
        <taxon>Mycenaceae</taxon>
        <taxon>Favolaschia</taxon>
    </lineage>
</organism>
<reference evidence="2 3" key="1">
    <citation type="journal article" date="2024" name="J Genomics">
        <title>Draft genome sequencing and assembly of Favolaschia claudopus CIRM-BRFM 2984 isolated from oak limbs.</title>
        <authorList>
            <person name="Navarro D."/>
            <person name="Drula E."/>
            <person name="Chaduli D."/>
            <person name="Cazenave R."/>
            <person name="Ahrendt S."/>
            <person name="Wang J."/>
            <person name="Lipzen A."/>
            <person name="Daum C."/>
            <person name="Barry K."/>
            <person name="Grigoriev I.V."/>
            <person name="Favel A."/>
            <person name="Rosso M.N."/>
            <person name="Martin F."/>
        </authorList>
    </citation>
    <scope>NUCLEOTIDE SEQUENCE [LARGE SCALE GENOMIC DNA]</scope>
    <source>
        <strain evidence="2 3">CIRM-BRFM 2984</strain>
    </source>
</reference>
<dbReference type="AlphaFoldDB" id="A0AAW0EFU8"/>
<keyword evidence="3" id="KW-1185">Reference proteome</keyword>
<comment type="caution">
    <text evidence="2">The sequence shown here is derived from an EMBL/GenBank/DDBJ whole genome shotgun (WGS) entry which is preliminary data.</text>
</comment>
<keyword evidence="1" id="KW-1133">Transmembrane helix</keyword>
<dbReference type="EMBL" id="JAWWNJ010000001">
    <property type="protein sequence ID" value="KAK7063685.1"/>
    <property type="molecule type" value="Genomic_DNA"/>
</dbReference>
<gene>
    <name evidence="2" type="ORF">R3P38DRAFT_3164676</name>
</gene>
<dbReference type="Proteomes" id="UP001362999">
    <property type="component" value="Unassembled WGS sequence"/>
</dbReference>